<evidence type="ECO:0000313" key="1">
    <source>
        <dbReference type="EMBL" id="AVG46822.1"/>
    </source>
</evidence>
<sequence length="50" mass="5745">MPLPDNNMLGYSQYFKIINGKIVPINLFAKIIVDTKDKLNSSLEIENIDY</sequence>
<protein>
    <submittedName>
        <fullName evidence="1">Uncharacterized protein</fullName>
    </submittedName>
</protein>
<organismHost>
    <name type="scientific">Acanthamoeba polyphaga</name>
    <name type="common">Amoeba</name>
    <dbReference type="NCBI Taxonomy" id="5757"/>
</organismHost>
<name>A0A2L2DKW4_MIMIV</name>
<dbReference type="EMBL" id="MG602507">
    <property type="protein sequence ID" value="AVG46822.1"/>
    <property type="molecule type" value="Genomic_DNA"/>
</dbReference>
<dbReference type="Proteomes" id="UP000280369">
    <property type="component" value="Segment"/>
</dbReference>
<organism evidence="1">
    <name type="scientific">Acanthamoeba polyphaga mimivirus</name>
    <name type="common">APMV</name>
    <dbReference type="NCBI Taxonomy" id="212035"/>
    <lineage>
        <taxon>Viruses</taxon>
        <taxon>Varidnaviria</taxon>
        <taxon>Bamfordvirae</taxon>
        <taxon>Nucleocytoviricota</taxon>
        <taxon>Megaviricetes</taxon>
        <taxon>Imitervirales</taxon>
        <taxon>Mimiviridae</taxon>
        <taxon>Megamimivirinae</taxon>
        <taxon>Mimivirus</taxon>
        <taxon>Mimivirus bradfordmassiliense</taxon>
    </lineage>
</organism>
<reference evidence="1" key="1">
    <citation type="journal article" date="2017" name="Front. Microbiol.">
        <title>Genome Characterization of the First Mimiviruses of Lineage C Isolated in Brazil.</title>
        <authorList>
            <person name="Assis F.L."/>
            <person name="Franco-Luiz A.P.M."/>
            <person name="Dos Santos R.N."/>
            <person name="Campos F.S."/>
            <person name="Dornas F.P."/>
            <person name="Borato P.V.M."/>
            <person name="Franco A.C."/>
            <person name="Abrahao J.S."/>
            <person name="Colson P."/>
            <person name="Scola B."/>
        </authorList>
    </citation>
    <scope>NUCLEOTIDE SEQUENCE [LARGE SCALE GENOMIC DNA]</scope>
</reference>
<accession>A0A2L2DKW4</accession>
<proteinExistence type="predicted"/>